<sequence length="130" mass="14382">MKRPRRNFMCIETRKVHVLSRRRFGLPKHPVRWLIRVSTTGRARRLVAFQGFVLRDYAFGRTLGLAGASVIAGKLDPFLRSRGPKASTAVVMNEDCPLQLVHTLNLLSAETYKIATGGSSALEGSNVAAF</sequence>
<dbReference type="AlphaFoldDB" id="A0A5C3LLR4"/>
<organism evidence="1 2">
    <name type="scientific">Coprinopsis marcescibilis</name>
    <name type="common">Agaric fungus</name>
    <name type="synonym">Psathyrella marcescibilis</name>
    <dbReference type="NCBI Taxonomy" id="230819"/>
    <lineage>
        <taxon>Eukaryota</taxon>
        <taxon>Fungi</taxon>
        <taxon>Dikarya</taxon>
        <taxon>Basidiomycota</taxon>
        <taxon>Agaricomycotina</taxon>
        <taxon>Agaricomycetes</taxon>
        <taxon>Agaricomycetidae</taxon>
        <taxon>Agaricales</taxon>
        <taxon>Agaricineae</taxon>
        <taxon>Psathyrellaceae</taxon>
        <taxon>Coprinopsis</taxon>
    </lineage>
</organism>
<dbReference type="EMBL" id="ML210148">
    <property type="protein sequence ID" value="TFK29621.1"/>
    <property type="molecule type" value="Genomic_DNA"/>
</dbReference>
<gene>
    <name evidence="1" type="ORF">FA15DRAFT_282982</name>
</gene>
<name>A0A5C3LLR4_COPMA</name>
<dbReference type="Proteomes" id="UP000307440">
    <property type="component" value="Unassembled WGS sequence"/>
</dbReference>
<proteinExistence type="predicted"/>
<accession>A0A5C3LLR4</accession>
<evidence type="ECO:0000313" key="1">
    <source>
        <dbReference type="EMBL" id="TFK29621.1"/>
    </source>
</evidence>
<protein>
    <submittedName>
        <fullName evidence="1">Uncharacterized protein</fullName>
    </submittedName>
</protein>
<evidence type="ECO:0000313" key="2">
    <source>
        <dbReference type="Proteomes" id="UP000307440"/>
    </source>
</evidence>
<keyword evidence="2" id="KW-1185">Reference proteome</keyword>
<reference evidence="1 2" key="1">
    <citation type="journal article" date="2019" name="Nat. Ecol. Evol.">
        <title>Megaphylogeny resolves global patterns of mushroom evolution.</title>
        <authorList>
            <person name="Varga T."/>
            <person name="Krizsan K."/>
            <person name="Foldi C."/>
            <person name="Dima B."/>
            <person name="Sanchez-Garcia M."/>
            <person name="Sanchez-Ramirez S."/>
            <person name="Szollosi G.J."/>
            <person name="Szarkandi J.G."/>
            <person name="Papp V."/>
            <person name="Albert L."/>
            <person name="Andreopoulos W."/>
            <person name="Angelini C."/>
            <person name="Antonin V."/>
            <person name="Barry K.W."/>
            <person name="Bougher N.L."/>
            <person name="Buchanan P."/>
            <person name="Buyck B."/>
            <person name="Bense V."/>
            <person name="Catcheside P."/>
            <person name="Chovatia M."/>
            <person name="Cooper J."/>
            <person name="Damon W."/>
            <person name="Desjardin D."/>
            <person name="Finy P."/>
            <person name="Geml J."/>
            <person name="Haridas S."/>
            <person name="Hughes K."/>
            <person name="Justo A."/>
            <person name="Karasinski D."/>
            <person name="Kautmanova I."/>
            <person name="Kiss B."/>
            <person name="Kocsube S."/>
            <person name="Kotiranta H."/>
            <person name="LaButti K.M."/>
            <person name="Lechner B.E."/>
            <person name="Liimatainen K."/>
            <person name="Lipzen A."/>
            <person name="Lukacs Z."/>
            <person name="Mihaltcheva S."/>
            <person name="Morgado L.N."/>
            <person name="Niskanen T."/>
            <person name="Noordeloos M.E."/>
            <person name="Ohm R.A."/>
            <person name="Ortiz-Santana B."/>
            <person name="Ovrebo C."/>
            <person name="Racz N."/>
            <person name="Riley R."/>
            <person name="Savchenko A."/>
            <person name="Shiryaev A."/>
            <person name="Soop K."/>
            <person name="Spirin V."/>
            <person name="Szebenyi C."/>
            <person name="Tomsovsky M."/>
            <person name="Tulloss R.E."/>
            <person name="Uehling J."/>
            <person name="Grigoriev I.V."/>
            <person name="Vagvolgyi C."/>
            <person name="Papp T."/>
            <person name="Martin F.M."/>
            <person name="Miettinen O."/>
            <person name="Hibbett D.S."/>
            <person name="Nagy L.G."/>
        </authorList>
    </citation>
    <scope>NUCLEOTIDE SEQUENCE [LARGE SCALE GENOMIC DNA]</scope>
    <source>
        <strain evidence="1 2">CBS 121175</strain>
    </source>
</reference>